<evidence type="ECO:0000256" key="5">
    <source>
        <dbReference type="ARBA" id="ARBA00022691"/>
    </source>
</evidence>
<dbReference type="GO" id="GO:0016491">
    <property type="term" value="F:oxidoreductase activity"/>
    <property type="evidence" value="ECO:0007669"/>
    <property type="project" value="UniProtKB-KW"/>
</dbReference>
<dbReference type="SUPFAM" id="SSF54862">
    <property type="entry name" value="4Fe-4S ferredoxins"/>
    <property type="match status" value="1"/>
</dbReference>
<evidence type="ECO:0000256" key="4">
    <source>
        <dbReference type="ARBA" id="ARBA00022485"/>
    </source>
</evidence>
<dbReference type="OrthoDB" id="9782387at2"/>
<dbReference type="InterPro" id="IPR007197">
    <property type="entry name" value="rSAM"/>
</dbReference>
<protein>
    <submittedName>
        <fullName evidence="12">Radical SAM protein</fullName>
    </submittedName>
</protein>
<evidence type="ECO:0000256" key="8">
    <source>
        <dbReference type="ARBA" id="ARBA00023004"/>
    </source>
</evidence>
<dbReference type="Gene3D" id="3.20.20.70">
    <property type="entry name" value="Aldolase class I"/>
    <property type="match status" value="1"/>
</dbReference>
<accession>A0A1X0XMX5</accession>
<evidence type="ECO:0000256" key="7">
    <source>
        <dbReference type="ARBA" id="ARBA00023002"/>
    </source>
</evidence>
<evidence type="ECO:0000313" key="12">
    <source>
        <dbReference type="EMBL" id="ORJ54272.1"/>
    </source>
</evidence>
<comment type="caution">
    <text evidence="12">The sequence shown here is derived from an EMBL/GenBank/DDBJ whole genome shotgun (WGS) entry which is preliminary data.</text>
</comment>
<dbReference type="Pfam" id="PF04055">
    <property type="entry name" value="Radical_SAM"/>
    <property type="match status" value="1"/>
</dbReference>
<feature type="domain" description="4Fe-4S ferredoxin-type" evidence="10">
    <location>
        <begin position="46"/>
        <end position="75"/>
    </location>
</feature>
<sequence length="302" mass="32544">MNKNLIFDIKRYAINDGPGIRVTVFFKGCPLACRWCHNPESLSPQAQKLFTAARCIGCGECVKRCPEQACELTPAGIVTDLERCRVCGACAEICPSTASEISGRAYGVEELLAIIEKERPFFDQSGGGVTFSGGEPLQHPEFLLELLAACGARGIHRIVDTSGLASREVLLKVAERTELFLYDLKLLDAERHRQWTGVDNAPILANLRALAATGAEIRIRIPLIRGVNDDPANIEATARFIDGLVGGPKLVDLLPYHGIAVGKHVRLGGEYRAEGMSEPTADDLERVIAGFAEHGVLAAVGG</sequence>
<dbReference type="SFLD" id="SFLDS00029">
    <property type="entry name" value="Radical_SAM"/>
    <property type="match status" value="1"/>
</dbReference>
<dbReference type="InterPro" id="IPR012839">
    <property type="entry name" value="Organic_radical_activase"/>
</dbReference>
<keyword evidence="13" id="KW-1185">Reference proteome</keyword>
<dbReference type="SFLD" id="SFLDG01066">
    <property type="entry name" value="organic_radical-activating_enz"/>
    <property type="match status" value="1"/>
</dbReference>
<dbReference type="InterPro" id="IPR058240">
    <property type="entry name" value="rSAM_sf"/>
</dbReference>
<dbReference type="GO" id="GO:0051539">
    <property type="term" value="F:4 iron, 4 sulfur cluster binding"/>
    <property type="evidence" value="ECO:0007669"/>
    <property type="project" value="UniProtKB-KW"/>
</dbReference>
<dbReference type="RefSeq" id="WP_085011768.1">
    <property type="nucleotide sequence ID" value="NZ_NAAD01000032.1"/>
</dbReference>
<dbReference type="PROSITE" id="PS00198">
    <property type="entry name" value="4FE4S_FER_1"/>
    <property type="match status" value="2"/>
</dbReference>
<name>A0A1X0XMX5_9BACT</name>
<reference evidence="12 13" key="1">
    <citation type="submission" date="2017-03" db="EMBL/GenBank/DDBJ databases">
        <title>Genome sequence of Geothermobacter sp. EPR-M, Deep-Sea Iron Reducer.</title>
        <authorList>
            <person name="Tully B."/>
            <person name="Savalia P."/>
            <person name="Abuyen K."/>
            <person name="Baughan C."/>
            <person name="Romero E."/>
            <person name="Ronkowski C."/>
            <person name="Torres B."/>
            <person name="Tremblay J."/>
            <person name="Trujillo A."/>
            <person name="Tyler M."/>
            <person name="Perez-Rodriguez I."/>
            <person name="Amend J."/>
        </authorList>
    </citation>
    <scope>NUCLEOTIDE SEQUENCE [LARGE SCALE GENOMIC DNA]</scope>
    <source>
        <strain evidence="12 13">EPR-M</strain>
    </source>
</reference>
<dbReference type="CDD" id="cd01335">
    <property type="entry name" value="Radical_SAM"/>
    <property type="match status" value="1"/>
</dbReference>
<proteinExistence type="inferred from homology"/>
<dbReference type="PROSITE" id="PS51379">
    <property type="entry name" value="4FE4S_FER_2"/>
    <property type="match status" value="2"/>
</dbReference>
<dbReference type="PANTHER" id="PTHR30352:SF4">
    <property type="entry name" value="PYRUVATE FORMATE-LYASE 2-ACTIVATING ENZYME"/>
    <property type="match status" value="1"/>
</dbReference>
<keyword evidence="6" id="KW-0479">Metal-binding</keyword>
<dbReference type="PIRSF" id="PIRSF000371">
    <property type="entry name" value="PFL_act_enz"/>
    <property type="match status" value="1"/>
</dbReference>
<keyword evidence="7" id="KW-0560">Oxidoreductase</keyword>
<dbReference type="SFLD" id="SFLDG01118">
    <property type="entry name" value="activating_enzymes__group_2"/>
    <property type="match status" value="1"/>
</dbReference>
<dbReference type="InterPro" id="IPR013785">
    <property type="entry name" value="Aldolase_TIM"/>
</dbReference>
<dbReference type="PANTHER" id="PTHR30352">
    <property type="entry name" value="PYRUVATE FORMATE-LYASE-ACTIVATING ENZYME"/>
    <property type="match status" value="1"/>
</dbReference>
<dbReference type="NCBIfam" id="TIGR02494">
    <property type="entry name" value="PFLE_PFLC"/>
    <property type="match status" value="1"/>
</dbReference>
<keyword evidence="9" id="KW-0411">Iron-sulfur</keyword>
<dbReference type="InterPro" id="IPR034457">
    <property type="entry name" value="Organic_radical-activating"/>
</dbReference>
<feature type="domain" description="4Fe-4S ferredoxin-type" evidence="10">
    <location>
        <begin position="77"/>
        <end position="104"/>
    </location>
</feature>
<dbReference type="EMBL" id="NAAD01000032">
    <property type="protein sequence ID" value="ORJ54272.1"/>
    <property type="molecule type" value="Genomic_DNA"/>
</dbReference>
<gene>
    <name evidence="12" type="ORF">B5V00_15765</name>
</gene>
<evidence type="ECO:0000256" key="9">
    <source>
        <dbReference type="ARBA" id="ARBA00023014"/>
    </source>
</evidence>
<comment type="cofactor">
    <cofactor evidence="1">
        <name>[4Fe-4S] cluster</name>
        <dbReference type="ChEBI" id="CHEBI:49883"/>
    </cofactor>
</comment>
<comment type="subunit">
    <text evidence="3">Monomer.</text>
</comment>
<evidence type="ECO:0000256" key="6">
    <source>
        <dbReference type="ARBA" id="ARBA00022723"/>
    </source>
</evidence>
<dbReference type="InterPro" id="IPR017896">
    <property type="entry name" value="4Fe4S_Fe-S-bd"/>
</dbReference>
<evidence type="ECO:0000256" key="2">
    <source>
        <dbReference type="ARBA" id="ARBA00009777"/>
    </source>
</evidence>
<dbReference type="SUPFAM" id="SSF102114">
    <property type="entry name" value="Radical SAM enzymes"/>
    <property type="match status" value="1"/>
</dbReference>
<organism evidence="12 13">
    <name type="scientific">Geothermobacter hydrogeniphilus</name>
    <dbReference type="NCBI Taxonomy" id="1969733"/>
    <lineage>
        <taxon>Bacteria</taxon>
        <taxon>Pseudomonadati</taxon>
        <taxon>Thermodesulfobacteriota</taxon>
        <taxon>Desulfuromonadia</taxon>
        <taxon>Desulfuromonadales</taxon>
        <taxon>Geothermobacteraceae</taxon>
        <taxon>Geothermobacter</taxon>
    </lineage>
</organism>
<keyword evidence="5" id="KW-0949">S-adenosyl-L-methionine</keyword>
<evidence type="ECO:0000313" key="13">
    <source>
        <dbReference type="Proteomes" id="UP000193136"/>
    </source>
</evidence>
<dbReference type="Proteomes" id="UP000193136">
    <property type="component" value="Unassembled WGS sequence"/>
</dbReference>
<dbReference type="AlphaFoldDB" id="A0A1X0XMX5"/>
<dbReference type="InterPro" id="IPR001989">
    <property type="entry name" value="Radical_activat_CS"/>
</dbReference>
<dbReference type="PROSITE" id="PS51918">
    <property type="entry name" value="RADICAL_SAM"/>
    <property type="match status" value="1"/>
</dbReference>
<dbReference type="STRING" id="1969733.B5V00_15765"/>
<evidence type="ECO:0000259" key="11">
    <source>
        <dbReference type="PROSITE" id="PS51918"/>
    </source>
</evidence>
<feature type="domain" description="Radical SAM core" evidence="11">
    <location>
        <begin position="15"/>
        <end position="297"/>
    </location>
</feature>
<dbReference type="InterPro" id="IPR040074">
    <property type="entry name" value="BssD/PflA/YjjW"/>
</dbReference>
<dbReference type="Gene3D" id="3.30.70.20">
    <property type="match status" value="1"/>
</dbReference>
<keyword evidence="4" id="KW-0004">4Fe-4S</keyword>
<comment type="similarity">
    <text evidence="2">Belongs to the organic radical-activating enzymes family.</text>
</comment>
<keyword evidence="8" id="KW-0408">Iron</keyword>
<evidence type="ECO:0000256" key="1">
    <source>
        <dbReference type="ARBA" id="ARBA00001966"/>
    </source>
</evidence>
<dbReference type="InterPro" id="IPR017900">
    <property type="entry name" value="4Fe4S_Fe_S_CS"/>
</dbReference>
<evidence type="ECO:0000259" key="10">
    <source>
        <dbReference type="PROSITE" id="PS51379"/>
    </source>
</evidence>
<evidence type="ECO:0000256" key="3">
    <source>
        <dbReference type="ARBA" id="ARBA00011245"/>
    </source>
</evidence>
<dbReference type="GO" id="GO:0046872">
    <property type="term" value="F:metal ion binding"/>
    <property type="evidence" value="ECO:0007669"/>
    <property type="project" value="UniProtKB-KW"/>
</dbReference>
<dbReference type="PROSITE" id="PS01087">
    <property type="entry name" value="RADICAL_ACTIVATING"/>
    <property type="match status" value="1"/>
</dbReference>